<keyword evidence="2" id="KW-1185">Reference proteome</keyword>
<name>A0A931MZK0_9NOCA</name>
<dbReference type="AlphaFoldDB" id="A0A931MZK0"/>
<protein>
    <submittedName>
        <fullName evidence="1">DUF3800 domain-containing protein</fullName>
    </submittedName>
</protein>
<organism evidence="1 2">
    <name type="scientific">Nocardia bovistercoris</name>
    <dbReference type="NCBI Taxonomy" id="2785916"/>
    <lineage>
        <taxon>Bacteria</taxon>
        <taxon>Bacillati</taxon>
        <taxon>Actinomycetota</taxon>
        <taxon>Actinomycetes</taxon>
        <taxon>Mycobacteriales</taxon>
        <taxon>Nocardiaceae</taxon>
        <taxon>Nocardia</taxon>
    </lineage>
</organism>
<sequence>MTNQTAVVHDRAMPPSLDRMIYVDDSGHPQSGLAVYGWIEFRPDQWRSVLRTWLDTRKALWREFKVPVTKELHTTEYVNGRGRISKSIPERHIHDGHEYWKDFGREVAHDCLETLRCVEGLIVGSVYRRGQPQDFASTKRELYADLVTRFERELEAGDSLGLIFMDGDGSDSSFRTTHRGLALAQRRMIEDAIHIDSSGSQLIQMADLVAWSAAAAIDRHPKNEFAAQWYSKYMSERDPLREPQEM</sequence>
<accession>A0A931MZK0</accession>
<reference evidence="1" key="1">
    <citation type="submission" date="2020-11" db="EMBL/GenBank/DDBJ databases">
        <title>Nocardia NEAU-351.nov., a novel actinomycete isolated from the cow dung.</title>
        <authorList>
            <person name="Zhang X."/>
        </authorList>
    </citation>
    <scope>NUCLEOTIDE SEQUENCE</scope>
    <source>
        <strain evidence="1">NEAU-351</strain>
    </source>
</reference>
<gene>
    <name evidence="1" type="ORF">IT779_08005</name>
</gene>
<dbReference type="Proteomes" id="UP000655751">
    <property type="component" value="Unassembled WGS sequence"/>
</dbReference>
<dbReference type="InterPro" id="IPR024524">
    <property type="entry name" value="DUF3800"/>
</dbReference>
<dbReference type="Pfam" id="PF12686">
    <property type="entry name" value="DUF3800"/>
    <property type="match status" value="1"/>
</dbReference>
<dbReference type="EMBL" id="JADMLG010000002">
    <property type="protein sequence ID" value="MBH0776225.1"/>
    <property type="molecule type" value="Genomic_DNA"/>
</dbReference>
<dbReference type="RefSeq" id="WP_196148481.1">
    <property type="nucleotide sequence ID" value="NZ_JADMLG010000002.1"/>
</dbReference>
<comment type="caution">
    <text evidence="1">The sequence shown here is derived from an EMBL/GenBank/DDBJ whole genome shotgun (WGS) entry which is preliminary data.</text>
</comment>
<evidence type="ECO:0000313" key="2">
    <source>
        <dbReference type="Proteomes" id="UP000655751"/>
    </source>
</evidence>
<proteinExistence type="predicted"/>
<evidence type="ECO:0000313" key="1">
    <source>
        <dbReference type="EMBL" id="MBH0776225.1"/>
    </source>
</evidence>